<accession>A0A430UHT1</accession>
<dbReference type="EMBL" id="PEMH01000122">
    <property type="protein sequence ID" value="RTI01061.1"/>
    <property type="molecule type" value="Genomic_DNA"/>
</dbReference>
<comment type="caution">
    <text evidence="1">The sequence shown here is derived from an EMBL/GenBank/DDBJ whole genome shotgun (WGS) entry which is preliminary data.</text>
</comment>
<gene>
    <name evidence="1" type="ORF">CSW29_04820</name>
</gene>
<sequence>PLDPLSVMMVLPEPFLLWLYFRHRP</sequence>
<dbReference type="AlphaFoldDB" id="A0A430UHT1"/>
<dbReference type="Proteomes" id="UP000288347">
    <property type="component" value="Unassembled WGS sequence"/>
</dbReference>
<evidence type="ECO:0000313" key="2">
    <source>
        <dbReference type="Proteomes" id="UP000288347"/>
    </source>
</evidence>
<proteinExistence type="predicted"/>
<protein>
    <submittedName>
        <fullName evidence="1">Uncharacterized protein</fullName>
    </submittedName>
</protein>
<feature type="non-terminal residue" evidence="1">
    <location>
        <position position="1"/>
    </location>
</feature>
<name>A0A430UHT1_THESC</name>
<reference evidence="1 2" key="1">
    <citation type="journal article" date="2019" name="Extremophiles">
        <title>Biogeography of thermophiles and predominance of Thermus scotoductus in domestic water heaters.</title>
        <authorList>
            <person name="Wilpiszeski R.L."/>
            <person name="Zhang Z."/>
            <person name="House C.H."/>
        </authorList>
    </citation>
    <scope>NUCLEOTIDE SEQUENCE [LARGE SCALE GENOMIC DNA]</scope>
    <source>
        <strain evidence="1 2">16_S16</strain>
    </source>
</reference>
<evidence type="ECO:0000313" key="1">
    <source>
        <dbReference type="EMBL" id="RTI01061.1"/>
    </source>
</evidence>
<organism evidence="1 2">
    <name type="scientific">Thermus scotoductus</name>
    <dbReference type="NCBI Taxonomy" id="37636"/>
    <lineage>
        <taxon>Bacteria</taxon>
        <taxon>Thermotogati</taxon>
        <taxon>Deinococcota</taxon>
        <taxon>Deinococci</taxon>
        <taxon>Thermales</taxon>
        <taxon>Thermaceae</taxon>
        <taxon>Thermus</taxon>
    </lineage>
</organism>